<organism evidence="2 3">
    <name type="scientific">Gossypium stocksii</name>
    <dbReference type="NCBI Taxonomy" id="47602"/>
    <lineage>
        <taxon>Eukaryota</taxon>
        <taxon>Viridiplantae</taxon>
        <taxon>Streptophyta</taxon>
        <taxon>Embryophyta</taxon>
        <taxon>Tracheophyta</taxon>
        <taxon>Spermatophyta</taxon>
        <taxon>Magnoliopsida</taxon>
        <taxon>eudicotyledons</taxon>
        <taxon>Gunneridae</taxon>
        <taxon>Pentapetalae</taxon>
        <taxon>rosids</taxon>
        <taxon>malvids</taxon>
        <taxon>Malvales</taxon>
        <taxon>Malvaceae</taxon>
        <taxon>Malvoideae</taxon>
        <taxon>Gossypium</taxon>
    </lineage>
</organism>
<comment type="caution">
    <text evidence="2">The sequence shown here is derived from an EMBL/GenBank/DDBJ whole genome shotgun (WGS) entry which is preliminary data.</text>
</comment>
<accession>A0A9D4AKQ8</accession>
<evidence type="ECO:0000313" key="3">
    <source>
        <dbReference type="Proteomes" id="UP000828251"/>
    </source>
</evidence>
<keyword evidence="1" id="KW-0732">Signal</keyword>
<keyword evidence="3" id="KW-1185">Reference proteome</keyword>
<evidence type="ECO:0008006" key="4">
    <source>
        <dbReference type="Google" id="ProtNLM"/>
    </source>
</evidence>
<protein>
    <recommendedName>
        <fullName evidence="4">Secreted protein</fullName>
    </recommendedName>
</protein>
<feature type="signal peptide" evidence="1">
    <location>
        <begin position="1"/>
        <end position="17"/>
    </location>
</feature>
<dbReference type="AlphaFoldDB" id="A0A9D4AKQ8"/>
<dbReference type="EMBL" id="JAIQCV010000001">
    <property type="protein sequence ID" value="KAH1128988.1"/>
    <property type="molecule type" value="Genomic_DNA"/>
</dbReference>
<gene>
    <name evidence="2" type="ORF">J1N35_000366</name>
</gene>
<reference evidence="2 3" key="1">
    <citation type="journal article" date="2021" name="Plant Biotechnol. J.">
        <title>Multi-omics assisted identification of the key and species-specific regulatory components of drought-tolerant mechanisms in Gossypium stocksii.</title>
        <authorList>
            <person name="Yu D."/>
            <person name="Ke L."/>
            <person name="Zhang D."/>
            <person name="Wu Y."/>
            <person name="Sun Y."/>
            <person name="Mei J."/>
            <person name="Sun J."/>
            <person name="Sun Y."/>
        </authorList>
    </citation>
    <scope>NUCLEOTIDE SEQUENCE [LARGE SCALE GENOMIC DNA]</scope>
    <source>
        <strain evidence="3">cv. E1</strain>
        <tissue evidence="2">Leaf</tissue>
    </source>
</reference>
<sequence length="74" mass="8463">MHPSAMPFTLLRRLIIAQSGLRCPVNVSYWGSRSRFEAISDLIFLNGETQLQRSRAFLCCHREDSGCTSLWISM</sequence>
<dbReference type="Proteomes" id="UP000828251">
    <property type="component" value="Unassembled WGS sequence"/>
</dbReference>
<name>A0A9D4AKQ8_9ROSI</name>
<proteinExistence type="predicted"/>
<evidence type="ECO:0000256" key="1">
    <source>
        <dbReference type="SAM" id="SignalP"/>
    </source>
</evidence>
<evidence type="ECO:0000313" key="2">
    <source>
        <dbReference type="EMBL" id="KAH1128988.1"/>
    </source>
</evidence>
<feature type="chain" id="PRO_5038778502" description="Secreted protein" evidence="1">
    <location>
        <begin position="18"/>
        <end position="74"/>
    </location>
</feature>